<evidence type="ECO:0000313" key="1">
    <source>
        <dbReference type="EMBL" id="MBA0125794.1"/>
    </source>
</evidence>
<accession>A0A837ZZV5</accession>
<dbReference type="EMBL" id="JACCKD010000003">
    <property type="protein sequence ID" value="MBA0125794.1"/>
    <property type="molecule type" value="Genomic_DNA"/>
</dbReference>
<dbReference type="Gene3D" id="1.25.40.10">
    <property type="entry name" value="Tetratricopeptide repeat domain"/>
    <property type="match status" value="1"/>
</dbReference>
<comment type="caution">
    <text evidence="1">The sequence shown here is derived from an EMBL/GenBank/DDBJ whole genome shotgun (WGS) entry which is preliminary data.</text>
</comment>
<sequence length="330" mass="35312">MAETALSAVADSVQLHREAEGPAGGPATRQHLHQAVDYYTDHYGRYAPNVLAGEIHRARQIVVDMLTQSQRGHDRTELRRLAGWLSALLGNLAFHCSDYPGAHIHLGTASRLSTSVGEHRLTGWSLGAQSILACFGQRPDHALDIAGQAHEYATTALHRAQITAWCELRALAALGRRSDAAQAATRAQHEMDAAEDEPGRFGFDRAEFHQHLAESALRLGDTSSAAGHAETAISLKTTGSGGWAAATAILARTHAADRNPADATALASSVLDTVPADRLRETTRQRLSALDREHQAARSPGTGSADLHMRLLALPAHIPAQRSSPEPNGH</sequence>
<proteinExistence type="predicted"/>
<dbReference type="InterPro" id="IPR011990">
    <property type="entry name" value="TPR-like_helical_dom_sf"/>
</dbReference>
<protein>
    <submittedName>
        <fullName evidence="1">Uncharacterized protein</fullName>
    </submittedName>
</protein>
<name>A0A837ZZV5_9PSEU</name>
<evidence type="ECO:0000313" key="2">
    <source>
        <dbReference type="Proteomes" id="UP000582974"/>
    </source>
</evidence>
<keyword evidence="2" id="KW-1185">Reference proteome</keyword>
<gene>
    <name evidence="1" type="ORF">H0B56_09600</name>
</gene>
<organism evidence="1 2">
    <name type="scientific">Haloechinothrix aidingensis</name>
    <dbReference type="NCBI Taxonomy" id="2752311"/>
    <lineage>
        <taxon>Bacteria</taxon>
        <taxon>Bacillati</taxon>
        <taxon>Actinomycetota</taxon>
        <taxon>Actinomycetes</taxon>
        <taxon>Pseudonocardiales</taxon>
        <taxon>Pseudonocardiaceae</taxon>
        <taxon>Haloechinothrix</taxon>
    </lineage>
</organism>
<reference evidence="1 2" key="1">
    <citation type="submission" date="2020-07" db="EMBL/GenBank/DDBJ databases">
        <title>Genome of Haloechinothrix sp.</title>
        <authorList>
            <person name="Tang S.-K."/>
            <person name="Yang L."/>
            <person name="Zhu W.-Y."/>
        </authorList>
    </citation>
    <scope>NUCLEOTIDE SEQUENCE [LARGE SCALE GENOMIC DNA]</scope>
    <source>
        <strain evidence="1 2">YIM 98757</strain>
    </source>
</reference>
<dbReference type="AlphaFoldDB" id="A0A837ZZV5"/>
<dbReference type="Proteomes" id="UP000582974">
    <property type="component" value="Unassembled WGS sequence"/>
</dbReference>